<dbReference type="PANTHER" id="PTHR45966:SF12">
    <property type="entry name" value="GDSL ESTERASE_LIPASE 1-LIKE ISOFORM X2"/>
    <property type="match status" value="1"/>
</dbReference>
<dbReference type="Proteomes" id="UP001054252">
    <property type="component" value="Unassembled WGS sequence"/>
</dbReference>
<dbReference type="Gene3D" id="3.40.50.1110">
    <property type="entry name" value="SGNH hydrolase"/>
    <property type="match status" value="1"/>
</dbReference>
<protein>
    <recommendedName>
        <fullName evidence="6">GDSL esterase/lipase 1-like</fullName>
    </recommendedName>
</protein>
<dbReference type="InterPro" id="IPR036514">
    <property type="entry name" value="SGNH_hydro_sf"/>
</dbReference>
<proteinExistence type="inferred from homology"/>
<evidence type="ECO:0000313" key="4">
    <source>
        <dbReference type="EMBL" id="GKV47706.1"/>
    </source>
</evidence>
<sequence>MARLAFLLLAFSLFASASLFHPVSCGCLENKTVSLFIFGDSFFDVGNKKYISNAEHPHESCIPSQYWPYGRFFDKPNGRFSDGSIVPDYIGRFLELEPIPPFEEVKKVLPQGANFASAGAAVSCETKPEITLGEQVEKFEKLKSEWVAVADRSVILISIGAHDYLSHFRCKNQSIYNDPDIVVQNVVNDIIAKVYKLFQLGVRRFGFQNVGPLGLLPTVKQEANCTGQEPILNLLAMKHNEALKKMLEHLAEKIAHEEKDKGVLRYSILDFFGAIKRRVDNPSPYGLKEAEHACCGVGEYHAVGCALLDKKGCPAPSGFVFFDGVHNTQYVNEQLAHVFWEADNHVVYPQTLKELVADIKPFDLLEEY</sequence>
<reference evidence="4 5" key="1">
    <citation type="journal article" date="2021" name="Commun. Biol.">
        <title>The genome of Shorea leprosula (Dipterocarpaceae) highlights the ecological relevance of drought in aseasonal tropical rainforests.</title>
        <authorList>
            <person name="Ng K.K.S."/>
            <person name="Kobayashi M.J."/>
            <person name="Fawcett J.A."/>
            <person name="Hatakeyama M."/>
            <person name="Paape T."/>
            <person name="Ng C.H."/>
            <person name="Ang C.C."/>
            <person name="Tnah L.H."/>
            <person name="Lee C.T."/>
            <person name="Nishiyama T."/>
            <person name="Sese J."/>
            <person name="O'Brien M.J."/>
            <person name="Copetti D."/>
            <person name="Mohd Noor M.I."/>
            <person name="Ong R.C."/>
            <person name="Putra M."/>
            <person name="Sireger I.Z."/>
            <person name="Indrioko S."/>
            <person name="Kosugi Y."/>
            <person name="Izuno A."/>
            <person name="Isagi Y."/>
            <person name="Lee S.L."/>
            <person name="Shimizu K.K."/>
        </authorList>
    </citation>
    <scope>NUCLEOTIDE SEQUENCE [LARGE SCALE GENOMIC DNA]</scope>
    <source>
        <strain evidence="4">214</strain>
    </source>
</reference>
<dbReference type="InterPro" id="IPR001087">
    <property type="entry name" value="GDSL"/>
</dbReference>
<comment type="caution">
    <text evidence="4">The sequence shown here is derived from an EMBL/GenBank/DDBJ whole genome shotgun (WGS) entry which is preliminary data.</text>
</comment>
<feature type="signal peptide" evidence="3">
    <location>
        <begin position="1"/>
        <end position="17"/>
    </location>
</feature>
<dbReference type="GO" id="GO:0016298">
    <property type="term" value="F:lipase activity"/>
    <property type="evidence" value="ECO:0007669"/>
    <property type="project" value="TreeGrafter"/>
</dbReference>
<keyword evidence="5" id="KW-1185">Reference proteome</keyword>
<evidence type="ECO:0000313" key="5">
    <source>
        <dbReference type="Proteomes" id="UP001054252"/>
    </source>
</evidence>
<organism evidence="4 5">
    <name type="scientific">Rubroshorea leprosula</name>
    <dbReference type="NCBI Taxonomy" id="152421"/>
    <lineage>
        <taxon>Eukaryota</taxon>
        <taxon>Viridiplantae</taxon>
        <taxon>Streptophyta</taxon>
        <taxon>Embryophyta</taxon>
        <taxon>Tracheophyta</taxon>
        <taxon>Spermatophyta</taxon>
        <taxon>Magnoliopsida</taxon>
        <taxon>eudicotyledons</taxon>
        <taxon>Gunneridae</taxon>
        <taxon>Pentapetalae</taxon>
        <taxon>rosids</taxon>
        <taxon>malvids</taxon>
        <taxon>Malvales</taxon>
        <taxon>Dipterocarpaceae</taxon>
        <taxon>Rubroshorea</taxon>
    </lineage>
</organism>
<dbReference type="Pfam" id="PF00657">
    <property type="entry name" value="Lipase_GDSL"/>
    <property type="match status" value="1"/>
</dbReference>
<evidence type="ECO:0000256" key="3">
    <source>
        <dbReference type="SAM" id="SignalP"/>
    </source>
</evidence>
<comment type="similarity">
    <text evidence="1">Belongs to the 'GDSL' lipolytic enzyme family.</text>
</comment>
<dbReference type="PANTHER" id="PTHR45966">
    <property type="entry name" value="GDSL-LIKE LIPASE/ACYLHYDROLASE"/>
    <property type="match status" value="1"/>
</dbReference>
<feature type="chain" id="PRO_5043966452" description="GDSL esterase/lipase 1-like" evidence="3">
    <location>
        <begin position="18"/>
        <end position="368"/>
    </location>
</feature>
<dbReference type="InterPro" id="IPR044552">
    <property type="entry name" value="GLIP1-5/GLL25"/>
</dbReference>
<dbReference type="EMBL" id="BPVZ01000233">
    <property type="protein sequence ID" value="GKV47706.1"/>
    <property type="molecule type" value="Genomic_DNA"/>
</dbReference>
<evidence type="ECO:0008006" key="6">
    <source>
        <dbReference type="Google" id="ProtNLM"/>
    </source>
</evidence>
<evidence type="ECO:0000256" key="2">
    <source>
        <dbReference type="ARBA" id="ARBA00022729"/>
    </source>
</evidence>
<gene>
    <name evidence="4" type="ORF">SLEP1_g54575</name>
</gene>
<evidence type="ECO:0000256" key="1">
    <source>
        <dbReference type="ARBA" id="ARBA00008668"/>
    </source>
</evidence>
<keyword evidence="2 3" id="KW-0732">Signal</keyword>
<name>A0AAV5MCW4_9ROSI</name>
<dbReference type="PROSITE" id="PS51257">
    <property type="entry name" value="PROKAR_LIPOPROTEIN"/>
    <property type="match status" value="1"/>
</dbReference>
<dbReference type="AlphaFoldDB" id="A0AAV5MCW4"/>
<accession>A0AAV5MCW4</accession>